<dbReference type="EMBL" id="JH687874">
    <property type="protein sequence ID" value="EJD35964.1"/>
    <property type="molecule type" value="Genomic_DNA"/>
</dbReference>
<feature type="compositionally biased region" description="Polar residues" evidence="1">
    <location>
        <begin position="296"/>
        <end position="306"/>
    </location>
</feature>
<organism evidence="2 3">
    <name type="scientific">Auricularia subglabra (strain TFB-10046 / SS5)</name>
    <name type="common">White-rot fungus</name>
    <name type="synonym">Auricularia delicata (strain TFB10046)</name>
    <dbReference type="NCBI Taxonomy" id="717982"/>
    <lineage>
        <taxon>Eukaryota</taxon>
        <taxon>Fungi</taxon>
        <taxon>Dikarya</taxon>
        <taxon>Basidiomycota</taxon>
        <taxon>Agaricomycotina</taxon>
        <taxon>Agaricomycetes</taxon>
        <taxon>Auriculariales</taxon>
        <taxon>Auriculariaceae</taxon>
        <taxon>Auricularia</taxon>
    </lineage>
</organism>
<proteinExistence type="predicted"/>
<dbReference type="KEGG" id="adl:AURDEDRAFT_174965"/>
<evidence type="ECO:0000256" key="1">
    <source>
        <dbReference type="SAM" id="MobiDB-lite"/>
    </source>
</evidence>
<feature type="region of interest" description="Disordered" evidence="1">
    <location>
        <begin position="242"/>
        <end position="273"/>
    </location>
</feature>
<dbReference type="eggNOG" id="ENOG502S9PJ">
    <property type="taxonomic scope" value="Eukaryota"/>
</dbReference>
<name>J0CXZ1_AURST</name>
<gene>
    <name evidence="2" type="ORF">AURDEDRAFT_174965</name>
</gene>
<dbReference type="InParanoid" id="J0CXZ1"/>
<evidence type="ECO:0000313" key="3">
    <source>
        <dbReference type="Proteomes" id="UP000006514"/>
    </source>
</evidence>
<accession>J0CXZ1</accession>
<feature type="region of interest" description="Disordered" evidence="1">
    <location>
        <begin position="285"/>
        <end position="370"/>
    </location>
</feature>
<reference evidence="3" key="1">
    <citation type="journal article" date="2012" name="Science">
        <title>The Paleozoic origin of enzymatic lignin decomposition reconstructed from 31 fungal genomes.</title>
        <authorList>
            <person name="Floudas D."/>
            <person name="Binder M."/>
            <person name="Riley R."/>
            <person name="Barry K."/>
            <person name="Blanchette R.A."/>
            <person name="Henrissat B."/>
            <person name="Martinez A.T."/>
            <person name="Otillar R."/>
            <person name="Spatafora J.W."/>
            <person name="Yadav J.S."/>
            <person name="Aerts A."/>
            <person name="Benoit I."/>
            <person name="Boyd A."/>
            <person name="Carlson A."/>
            <person name="Copeland A."/>
            <person name="Coutinho P.M."/>
            <person name="de Vries R.P."/>
            <person name="Ferreira P."/>
            <person name="Findley K."/>
            <person name="Foster B."/>
            <person name="Gaskell J."/>
            <person name="Glotzer D."/>
            <person name="Gorecki P."/>
            <person name="Heitman J."/>
            <person name="Hesse C."/>
            <person name="Hori C."/>
            <person name="Igarashi K."/>
            <person name="Jurgens J.A."/>
            <person name="Kallen N."/>
            <person name="Kersten P."/>
            <person name="Kohler A."/>
            <person name="Kuees U."/>
            <person name="Kumar T.K.A."/>
            <person name="Kuo A."/>
            <person name="LaButti K."/>
            <person name="Larrondo L.F."/>
            <person name="Lindquist E."/>
            <person name="Ling A."/>
            <person name="Lombard V."/>
            <person name="Lucas S."/>
            <person name="Lundell T."/>
            <person name="Martin R."/>
            <person name="McLaughlin D.J."/>
            <person name="Morgenstern I."/>
            <person name="Morin E."/>
            <person name="Murat C."/>
            <person name="Nagy L.G."/>
            <person name="Nolan M."/>
            <person name="Ohm R.A."/>
            <person name="Patyshakuliyeva A."/>
            <person name="Rokas A."/>
            <person name="Ruiz-Duenas F.J."/>
            <person name="Sabat G."/>
            <person name="Salamov A."/>
            <person name="Samejima M."/>
            <person name="Schmutz J."/>
            <person name="Slot J.C."/>
            <person name="St John F."/>
            <person name="Stenlid J."/>
            <person name="Sun H."/>
            <person name="Sun S."/>
            <person name="Syed K."/>
            <person name="Tsang A."/>
            <person name="Wiebenga A."/>
            <person name="Young D."/>
            <person name="Pisabarro A."/>
            <person name="Eastwood D.C."/>
            <person name="Martin F."/>
            <person name="Cullen D."/>
            <person name="Grigoriev I.V."/>
            <person name="Hibbett D.S."/>
        </authorList>
    </citation>
    <scope>NUCLEOTIDE SEQUENCE [LARGE SCALE GENOMIC DNA]</scope>
    <source>
        <strain evidence="3">TFB10046</strain>
    </source>
</reference>
<keyword evidence="3" id="KW-1185">Reference proteome</keyword>
<protein>
    <submittedName>
        <fullName evidence="2">Uncharacterized protein</fullName>
    </submittedName>
</protein>
<dbReference type="AlphaFoldDB" id="J0CXZ1"/>
<sequence>MSGDLGSFRLTDDGVVPAGAGLTRPHLALRQRALTTVIELRQKVVELESNLACNAIDERVWQNLRDLETITHVLRTQSLQPWELRQTFSLWQRNVNEVRGWLEYHFYVGAIPWSIATNPLQNGALFDGNGLDALRRQADANAEGLRLTKLIRHSRGAFVMNAADAYQYAAHDLPVWYLQTYSDTLASSLEAEQHAGLVRRAFYRKYGSDKCAYMHHVELRFFSTDRGPSKCLALSRSRQAYAQADQDKTNVPSRGANPGPASSSTAAPTGHALASQPAVLSGLQPREPASLPVQPPVSQLASTSGSAPLAPRLRVPASLPAKPHTPECASLEAPQPGSLAPASVGTSKAHGKKGMDDSDTSIGRPRKSRRTVQKLIRAEGLSIKASEVQVNTSAPTLFVTEARPVWFPSVFSPGESSLLLVDTSRSRQIHLSALQQLAVPKAVLEKSRLSKVPLVSYFVNVWHGTRTEGYGQKRGKRGEIMEGRSQAFKSPEMVISKMFLVWAKFRPFYLRKLAMSPAEDIPGLTPSDWRNALKLVVPLANTPRVMSDIGLDATFAVPEPEVVSAADEADEEAADESSHSCIDAPVPVSAIGPTDPPTHVSAPPESITTLRWTALCEPSSPPPPMPIPKTIGEVFDRLPHPSHEDYLLPPFVFTEDEDGGWPSVPWRRFWLWELREIEFRHELLSLDLTLRQAHPDLDKLQAIAPEQRFYSCKLCWGGSDFTPGCDDWAENALSHPDPRKRLRGLVHFVSFMSVWPRVDELLGPWKNSLAGVDSWDAIDTALGRVNLWPAYLLGIPMVAMNLDAEETYREYIDALQNTVDIVLEHRALREYAAVHALQARIDE</sequence>
<evidence type="ECO:0000313" key="2">
    <source>
        <dbReference type="EMBL" id="EJD35964.1"/>
    </source>
</evidence>
<dbReference type="Proteomes" id="UP000006514">
    <property type="component" value="Unassembled WGS sequence"/>
</dbReference>